<comment type="similarity">
    <text evidence="1">Belongs to the amidase family.</text>
</comment>
<evidence type="ECO:0000313" key="4">
    <source>
        <dbReference type="EMBL" id="WDI02093.1"/>
    </source>
</evidence>
<evidence type="ECO:0000259" key="2">
    <source>
        <dbReference type="Pfam" id="PF01425"/>
    </source>
</evidence>
<dbReference type="EMBL" id="CP118102">
    <property type="protein sequence ID" value="WDH85296.1"/>
    <property type="molecule type" value="Genomic_DNA"/>
</dbReference>
<dbReference type="Gene3D" id="3.90.1300.10">
    <property type="entry name" value="Amidase signature (AS) domain"/>
    <property type="match status" value="1"/>
</dbReference>
<accession>A0AAX3N646</accession>
<evidence type="ECO:0000313" key="3">
    <source>
        <dbReference type="EMBL" id="WDH85296.1"/>
    </source>
</evidence>
<dbReference type="Proteomes" id="UP001220962">
    <property type="component" value="Plasmid unnamed1"/>
</dbReference>
<evidence type="ECO:0000256" key="1">
    <source>
        <dbReference type="ARBA" id="ARBA00009199"/>
    </source>
</evidence>
<dbReference type="PANTHER" id="PTHR11895:SF7">
    <property type="entry name" value="GLUTAMYL-TRNA(GLN) AMIDOTRANSFERASE SUBUNIT A, MITOCHONDRIAL"/>
    <property type="match status" value="1"/>
</dbReference>
<dbReference type="EMBL" id="CP118108">
    <property type="protein sequence ID" value="WDI02093.1"/>
    <property type="molecule type" value="Genomic_DNA"/>
</dbReference>
<dbReference type="PROSITE" id="PS00571">
    <property type="entry name" value="AMIDASES"/>
    <property type="match status" value="1"/>
</dbReference>
<keyword evidence="3" id="KW-0614">Plasmid</keyword>
<dbReference type="Proteomes" id="UP001221519">
    <property type="component" value="Chromosome"/>
</dbReference>
<dbReference type="AlphaFoldDB" id="A0AAX3N646"/>
<gene>
    <name evidence="3" type="ORF">PUW23_26020</name>
    <name evidence="4" type="ORF">PUW25_23335</name>
</gene>
<sequence>MPRNDQWTIAAAGRAFRSGELSPVQLLESLLQRIRNEDDRYRSFLHLMEDEARAQAAQAERELRDGRDRGPLHGIPVSVKDMIAYAGVPLTNGSGRSPVPVPEAHARVVAKLLEAGSVIIGKAHLYEFAYGRPHPAFGWTLNPLRPGRLPGGSSSGSAAGIAAGFALGSIGTDSAGSVRVPASFCGVAGFKPSAGRLSLDGITPLAPSLDHAGVLARTCEDVSLLFNVLAERSDEKGTRLMEESAENRMRLNVEVEQPGIRARATEKPLTIGVATDYLDAEAEPEIRDAILGVVQTMEKAGFRVKRLNTELPISEVKEKTWTILHYEAYRTHTEKLTDWAKGYSERMRNSLEAGRAITTSDYDVCLSWRDSHRSLVDSLFEEIDVLVSPTCPVTAGPIPAGKPGGPANGEFTPLANLWGLPALSLPAGLSSEGLPIGLQLTGRRGDDELVLAAGSLFERFVRG</sequence>
<name>A0AAX3N646_9BACL</name>
<reference evidence="3 6" key="1">
    <citation type="submission" date="2023-02" db="EMBL/GenBank/DDBJ databases">
        <title>Pathogen: clinical or host-associated sample.</title>
        <authorList>
            <person name="Hergert J."/>
            <person name="Casey R."/>
            <person name="Wagner J."/>
            <person name="Young E.L."/>
            <person name="Oakeson K.F."/>
        </authorList>
    </citation>
    <scope>NUCLEOTIDE SEQUENCE</scope>
    <source>
        <strain evidence="4 6">2022CK-00829</strain>
        <strain evidence="3">2022CK-00830</strain>
        <plasmid evidence="3">unnamed1</plasmid>
    </source>
</reference>
<dbReference type="PANTHER" id="PTHR11895">
    <property type="entry name" value="TRANSAMIDASE"/>
    <property type="match status" value="1"/>
</dbReference>
<feature type="domain" description="Amidase" evidence="2">
    <location>
        <begin position="26"/>
        <end position="451"/>
    </location>
</feature>
<dbReference type="InterPro" id="IPR023631">
    <property type="entry name" value="Amidase_dom"/>
</dbReference>
<evidence type="ECO:0000313" key="5">
    <source>
        <dbReference type="Proteomes" id="UP001220962"/>
    </source>
</evidence>
<geneLocation type="plasmid" evidence="3 5">
    <name>unnamed1</name>
</geneLocation>
<dbReference type="InterPro" id="IPR036928">
    <property type="entry name" value="AS_sf"/>
</dbReference>
<protein>
    <submittedName>
        <fullName evidence="3">Amidase</fullName>
    </submittedName>
</protein>
<organism evidence="3 5">
    <name type="scientific">Paenibacillus urinalis</name>
    <dbReference type="NCBI Taxonomy" id="521520"/>
    <lineage>
        <taxon>Bacteria</taxon>
        <taxon>Bacillati</taxon>
        <taxon>Bacillota</taxon>
        <taxon>Bacilli</taxon>
        <taxon>Bacillales</taxon>
        <taxon>Paenibacillaceae</taxon>
        <taxon>Paenibacillus</taxon>
    </lineage>
</organism>
<evidence type="ECO:0000313" key="6">
    <source>
        <dbReference type="Proteomes" id="UP001221519"/>
    </source>
</evidence>
<proteinExistence type="inferred from homology"/>
<dbReference type="GO" id="GO:0003824">
    <property type="term" value="F:catalytic activity"/>
    <property type="evidence" value="ECO:0007669"/>
    <property type="project" value="InterPro"/>
</dbReference>
<dbReference type="InterPro" id="IPR000120">
    <property type="entry name" value="Amidase"/>
</dbReference>
<dbReference type="InterPro" id="IPR020556">
    <property type="entry name" value="Amidase_CS"/>
</dbReference>
<keyword evidence="6" id="KW-1185">Reference proteome</keyword>
<dbReference type="SUPFAM" id="SSF75304">
    <property type="entry name" value="Amidase signature (AS) enzymes"/>
    <property type="match status" value="1"/>
</dbReference>
<dbReference type="RefSeq" id="WP_274337648.1">
    <property type="nucleotide sequence ID" value="NZ_CP118102.1"/>
</dbReference>
<dbReference type="Pfam" id="PF01425">
    <property type="entry name" value="Amidase"/>
    <property type="match status" value="1"/>
</dbReference>